<sequence>MRWGILVLTSLVLGVAWGQTCTVRYTAPNYPELPVGRPQIYLTVSPTALASPGSFTARAW</sequence>
<dbReference type="AlphaFoldDB" id="A0A430VIJ9"/>
<accession>A0A430VIJ9</accession>
<reference evidence="1 2" key="1">
    <citation type="journal article" date="2019" name="Extremophiles">
        <title>Biogeography of thermophiles and predominance of Thermus scotoductus in domestic water heaters.</title>
        <authorList>
            <person name="Wilpiszeski R.L."/>
            <person name="Zhang Z."/>
            <person name="House C.H."/>
        </authorList>
    </citation>
    <scope>NUCLEOTIDE SEQUENCE [LARGE SCALE GENOMIC DNA]</scope>
    <source>
        <strain evidence="1 2">1_S1</strain>
    </source>
</reference>
<gene>
    <name evidence="1" type="ORF">CSW14_10000</name>
</gene>
<evidence type="ECO:0000313" key="1">
    <source>
        <dbReference type="EMBL" id="RTI50955.1"/>
    </source>
</evidence>
<evidence type="ECO:0000313" key="2">
    <source>
        <dbReference type="Proteomes" id="UP000287467"/>
    </source>
</evidence>
<organism evidence="1 2">
    <name type="scientific">Thermus scotoductus</name>
    <dbReference type="NCBI Taxonomy" id="37636"/>
    <lineage>
        <taxon>Bacteria</taxon>
        <taxon>Thermotogati</taxon>
        <taxon>Deinococcota</taxon>
        <taxon>Deinococci</taxon>
        <taxon>Thermales</taxon>
        <taxon>Thermaceae</taxon>
        <taxon>Thermus</taxon>
    </lineage>
</organism>
<proteinExistence type="predicted"/>
<dbReference type="Proteomes" id="UP000287467">
    <property type="component" value="Unassembled WGS sequence"/>
</dbReference>
<name>A0A430VIJ9_THESC</name>
<protein>
    <submittedName>
        <fullName evidence="1">Uncharacterized protein</fullName>
    </submittedName>
</protein>
<comment type="caution">
    <text evidence="1">The sequence shown here is derived from an EMBL/GenBank/DDBJ whole genome shotgun (WGS) entry which is preliminary data.</text>
</comment>
<feature type="non-terminal residue" evidence="1">
    <location>
        <position position="60"/>
    </location>
</feature>
<dbReference type="EMBL" id="PEMW01000377">
    <property type="protein sequence ID" value="RTI50955.1"/>
    <property type="molecule type" value="Genomic_DNA"/>
</dbReference>